<reference evidence="1" key="1">
    <citation type="submission" date="2020-04" db="EMBL/GenBank/DDBJ databases">
        <authorList>
            <person name="Alioto T."/>
            <person name="Alioto T."/>
            <person name="Gomez Garrido J."/>
        </authorList>
    </citation>
    <scope>NUCLEOTIDE SEQUENCE</scope>
    <source>
        <strain evidence="1">A484AB</strain>
    </source>
</reference>
<dbReference type="EMBL" id="CACRXK020006058">
    <property type="protein sequence ID" value="CAB4008210.1"/>
    <property type="molecule type" value="Genomic_DNA"/>
</dbReference>
<dbReference type="Proteomes" id="UP001152795">
    <property type="component" value="Unassembled WGS sequence"/>
</dbReference>
<name>A0A7D9EG67_PARCT</name>
<proteinExistence type="predicted"/>
<sequence length="248" mass="29468">MSNPGEKSFRKEIKSLASERKKRRELNIRNTKKSVAEEKSWLYSIAREEARRRGVVTREKAIEKKRVSEEKEIYLITGMVPECVKVILCIPRGAPDVRWVIEYFKEYGCVPLKAMAEPSKGCVMYFKGIEEETGVLIDPYNMYYIELLMRTRSLVWNVRRQQRYERNREEGKRLLDERQRLAEEKGIVKLKQRGPGYKGKSDRTYYFQLALENACIEREKDEVKKELFDLYGDEGYDPSDETFEDWME</sequence>
<comment type="caution">
    <text evidence="1">The sequence shown here is derived from an EMBL/GenBank/DDBJ whole genome shotgun (WGS) entry which is preliminary data.</text>
</comment>
<accession>A0A7D9EG67</accession>
<organism evidence="1 2">
    <name type="scientific">Paramuricea clavata</name>
    <name type="common">Red gorgonian</name>
    <name type="synonym">Violescent sea-whip</name>
    <dbReference type="NCBI Taxonomy" id="317549"/>
    <lineage>
        <taxon>Eukaryota</taxon>
        <taxon>Metazoa</taxon>
        <taxon>Cnidaria</taxon>
        <taxon>Anthozoa</taxon>
        <taxon>Octocorallia</taxon>
        <taxon>Malacalcyonacea</taxon>
        <taxon>Plexauridae</taxon>
        <taxon>Paramuricea</taxon>
    </lineage>
</organism>
<dbReference type="AlphaFoldDB" id="A0A7D9EG67"/>
<keyword evidence="2" id="KW-1185">Reference proteome</keyword>
<protein>
    <submittedName>
        <fullName evidence="1">Uncharacterized protein</fullName>
    </submittedName>
</protein>
<evidence type="ECO:0000313" key="1">
    <source>
        <dbReference type="EMBL" id="CAB4008210.1"/>
    </source>
</evidence>
<evidence type="ECO:0000313" key="2">
    <source>
        <dbReference type="Proteomes" id="UP001152795"/>
    </source>
</evidence>
<gene>
    <name evidence="1" type="ORF">PACLA_8A024896</name>
</gene>